<comment type="caution">
    <text evidence="1">The sequence shown here is derived from an EMBL/GenBank/DDBJ whole genome shotgun (WGS) entry which is preliminary data.</text>
</comment>
<organism evidence="1 2">
    <name type="scientific">Saitozyma podzolica</name>
    <dbReference type="NCBI Taxonomy" id="1890683"/>
    <lineage>
        <taxon>Eukaryota</taxon>
        <taxon>Fungi</taxon>
        <taxon>Dikarya</taxon>
        <taxon>Basidiomycota</taxon>
        <taxon>Agaricomycotina</taxon>
        <taxon>Tremellomycetes</taxon>
        <taxon>Tremellales</taxon>
        <taxon>Trimorphomycetaceae</taxon>
        <taxon>Saitozyma</taxon>
    </lineage>
</organism>
<reference evidence="1 2" key="1">
    <citation type="submission" date="2018-11" db="EMBL/GenBank/DDBJ databases">
        <title>Genome sequence of Saitozyma podzolica DSM 27192.</title>
        <authorList>
            <person name="Aliyu H."/>
            <person name="Gorte O."/>
            <person name="Ochsenreither K."/>
        </authorList>
    </citation>
    <scope>NUCLEOTIDE SEQUENCE [LARGE SCALE GENOMIC DNA]</scope>
    <source>
        <strain evidence="1 2">DSM 27192</strain>
    </source>
</reference>
<dbReference type="EMBL" id="RSCD01000025">
    <property type="protein sequence ID" value="RSH82942.1"/>
    <property type="molecule type" value="Genomic_DNA"/>
</dbReference>
<evidence type="ECO:0000313" key="1">
    <source>
        <dbReference type="EMBL" id="RSH82942.1"/>
    </source>
</evidence>
<gene>
    <name evidence="1" type="ORF">EHS25_005651</name>
</gene>
<dbReference type="AlphaFoldDB" id="A0A427XVT1"/>
<evidence type="ECO:0000313" key="2">
    <source>
        <dbReference type="Proteomes" id="UP000279259"/>
    </source>
</evidence>
<protein>
    <submittedName>
        <fullName evidence="1">Uncharacterized protein</fullName>
    </submittedName>
</protein>
<accession>A0A427XVT1</accession>
<keyword evidence="2" id="KW-1185">Reference proteome</keyword>
<dbReference type="Proteomes" id="UP000279259">
    <property type="component" value="Unassembled WGS sequence"/>
</dbReference>
<proteinExistence type="predicted"/>
<sequence>MRHNPMTTYTDDNPVNHHVTTDTLGSLAGRLGIEGHPGPSVELSATASRCAVGAVLRRDGADTRPCSPDSVARRLLHLGSTHRRSTLLEESMTGHIVEIPNRITTTKRAEREKAGRSCWMP</sequence>
<name>A0A427XVT1_9TREE</name>